<dbReference type="RefSeq" id="WP_152214536.1">
    <property type="nucleotide sequence ID" value="NZ_WESC01000002.1"/>
</dbReference>
<dbReference type="InterPro" id="IPR014085">
    <property type="entry name" value="Allophanate_hydrolase"/>
</dbReference>
<dbReference type="GO" id="GO:0004039">
    <property type="term" value="F:allophanate hydrolase activity"/>
    <property type="evidence" value="ECO:0007669"/>
    <property type="project" value="UniProtKB-EC"/>
</dbReference>
<dbReference type="NCBIfam" id="NF006043">
    <property type="entry name" value="PRK08186.1"/>
    <property type="match status" value="1"/>
</dbReference>
<gene>
    <name evidence="3" type="primary">atzF</name>
    <name evidence="3" type="ORF">F2P47_02245</name>
</gene>
<dbReference type="InterPro" id="IPR000120">
    <property type="entry name" value="Amidase"/>
</dbReference>
<name>A0A6N6VM64_9HYPH</name>
<dbReference type="PANTHER" id="PTHR11895:SF169">
    <property type="entry name" value="GLUTAMYL-TRNA(GLN) AMIDOTRANSFERASE"/>
    <property type="match status" value="1"/>
</dbReference>
<dbReference type="EC" id="3.5.1.54" evidence="3"/>
<keyword evidence="4" id="KW-1185">Reference proteome</keyword>
<evidence type="ECO:0000313" key="4">
    <source>
        <dbReference type="Proteomes" id="UP000468901"/>
    </source>
</evidence>
<dbReference type="SUPFAM" id="SSF75304">
    <property type="entry name" value="Amidase signature (AS) enzymes"/>
    <property type="match status" value="1"/>
</dbReference>
<protein>
    <submittedName>
        <fullName evidence="3">Allophanate hydrolase</fullName>
        <ecNumber evidence="3">3.5.1.54</ecNumber>
    </submittedName>
</protein>
<dbReference type="Pfam" id="PF21986">
    <property type="entry name" value="AH_C"/>
    <property type="match status" value="1"/>
</dbReference>
<dbReference type="Gene3D" id="3.90.1300.10">
    <property type="entry name" value="Amidase signature (AS) domain"/>
    <property type="match status" value="1"/>
</dbReference>
<evidence type="ECO:0000313" key="3">
    <source>
        <dbReference type="EMBL" id="KAB7742114.1"/>
    </source>
</evidence>
<dbReference type="Proteomes" id="UP000468901">
    <property type="component" value="Unassembled WGS sequence"/>
</dbReference>
<keyword evidence="3" id="KW-0378">Hydrolase</keyword>
<proteinExistence type="predicted"/>
<feature type="domain" description="Amidase" evidence="1">
    <location>
        <begin position="25"/>
        <end position="438"/>
    </location>
</feature>
<sequence>MKGLCFSLPSLRASYARGLRAEDVAAEALKRADAYADPAVWIARAPADEVLARARALDALPAAARAKLLLFGVPFAVKDNIDCAGLPTTAACPAYAFEPKESAYAVQRLLDAGAVLIGKTNLDQFATGLVGTRSPHGAPRSVFNSDYISGGSSSGSAVAVAAGLVSFSLGTDTAGSGRVPAAFNNIAGLKPSRGLLSTRGVLPACRSLDCISIFALTPEDTAEVFKQAAVYDDEDPYSRTRLADAPFVPGGSFTFAVPRPEDLVFFGDGEAERLFNEAVQRLESIGGRARRIDFAPFLEAALLLYEGPWVAERTVAVGSFIEAHEAECDPTVAKIVLGGRTRSAVETFEAMHKLQALQRKVRTLFAGLDIVVVPTAPTTYKVSELEAEPIKLNSRLGTYTNFMNLLDMAGLAVPAGIGTTGLPFGITLAAPAFSEARLIEIGARFGAALGLAPGAPFLGGAEADEGFLELAVVGAHMSGLPLNHELTSRGGMFIERTKTAACYTLYALAGGPPFRPGLVKGETGAAIELEVWRLPRAQVGSFLAGVPQPLVIGTVDLASGRKVKGFLCEASGLAGAEDITSFGGWRRYLERDKAVAG</sequence>
<evidence type="ECO:0000259" key="2">
    <source>
        <dbReference type="Pfam" id="PF21986"/>
    </source>
</evidence>
<accession>A0A6N6VM64</accession>
<evidence type="ECO:0000259" key="1">
    <source>
        <dbReference type="Pfam" id="PF01425"/>
    </source>
</evidence>
<dbReference type="InterPro" id="IPR036928">
    <property type="entry name" value="AS_sf"/>
</dbReference>
<feature type="domain" description="Allophanate hydrolase C-terminal" evidence="2">
    <location>
        <begin position="469"/>
        <end position="589"/>
    </location>
</feature>
<dbReference type="Gene3D" id="1.20.58.1700">
    <property type="match status" value="1"/>
</dbReference>
<dbReference type="InterPro" id="IPR023631">
    <property type="entry name" value="Amidase_dom"/>
</dbReference>
<organism evidence="3 4">
    <name type="scientific">Parvibaculum sedimenti</name>
    <dbReference type="NCBI Taxonomy" id="2608632"/>
    <lineage>
        <taxon>Bacteria</taxon>
        <taxon>Pseudomonadati</taxon>
        <taxon>Pseudomonadota</taxon>
        <taxon>Alphaproteobacteria</taxon>
        <taxon>Hyphomicrobiales</taxon>
        <taxon>Parvibaculaceae</taxon>
        <taxon>Parvibaculum</taxon>
    </lineage>
</organism>
<dbReference type="AlphaFoldDB" id="A0A6N6VM64"/>
<dbReference type="Pfam" id="PF01425">
    <property type="entry name" value="Amidase"/>
    <property type="match status" value="1"/>
</dbReference>
<dbReference type="NCBIfam" id="TIGR02713">
    <property type="entry name" value="allophanate_hyd"/>
    <property type="match status" value="1"/>
</dbReference>
<dbReference type="Gene3D" id="3.10.490.10">
    <property type="entry name" value="Gamma-glutamyl cyclotransferase-like"/>
    <property type="match status" value="1"/>
</dbReference>
<dbReference type="InterPro" id="IPR053844">
    <property type="entry name" value="AH_C"/>
</dbReference>
<dbReference type="PANTHER" id="PTHR11895">
    <property type="entry name" value="TRANSAMIDASE"/>
    <property type="match status" value="1"/>
</dbReference>
<comment type="caution">
    <text evidence="3">The sequence shown here is derived from an EMBL/GenBank/DDBJ whole genome shotgun (WGS) entry which is preliminary data.</text>
</comment>
<dbReference type="EMBL" id="WESC01000002">
    <property type="protein sequence ID" value="KAB7742114.1"/>
    <property type="molecule type" value="Genomic_DNA"/>
</dbReference>
<reference evidence="3 4" key="1">
    <citation type="submission" date="2019-09" db="EMBL/GenBank/DDBJ databases">
        <title>Parvibaculum sedimenti sp. nov., isolated from sediment.</title>
        <authorList>
            <person name="Wang Y."/>
        </authorList>
    </citation>
    <scope>NUCLEOTIDE SEQUENCE [LARGE SCALE GENOMIC DNA]</scope>
    <source>
        <strain evidence="3 4">HXT-9</strain>
    </source>
</reference>